<evidence type="ECO:0000256" key="1">
    <source>
        <dbReference type="SAM" id="Phobius"/>
    </source>
</evidence>
<dbReference type="InterPro" id="IPR005123">
    <property type="entry name" value="Oxoglu/Fe-dep_dioxygenase_dom"/>
</dbReference>
<keyword evidence="4" id="KW-1185">Reference proteome</keyword>
<gene>
    <name evidence="3" type="ORF">RFI_00879</name>
</gene>
<dbReference type="Pfam" id="PF13532">
    <property type="entry name" value="2OG-FeII_Oxy_2"/>
    <property type="match status" value="1"/>
</dbReference>
<dbReference type="InterPro" id="IPR037151">
    <property type="entry name" value="AlkB-like_sf"/>
</dbReference>
<dbReference type="InterPro" id="IPR027450">
    <property type="entry name" value="AlkB-like"/>
</dbReference>
<dbReference type="OrthoDB" id="271595at2759"/>
<name>X6PDP8_RETFI</name>
<keyword evidence="1" id="KW-1133">Transmembrane helix</keyword>
<dbReference type="Gene3D" id="2.60.120.590">
    <property type="entry name" value="Alpha-ketoglutarate-dependent dioxygenase AlkB-like"/>
    <property type="match status" value="1"/>
</dbReference>
<evidence type="ECO:0000313" key="4">
    <source>
        <dbReference type="Proteomes" id="UP000023152"/>
    </source>
</evidence>
<dbReference type="GO" id="GO:0032451">
    <property type="term" value="F:demethylase activity"/>
    <property type="evidence" value="ECO:0007669"/>
    <property type="project" value="TreeGrafter"/>
</dbReference>
<reference evidence="3 4" key="1">
    <citation type="journal article" date="2013" name="Curr. Biol.">
        <title>The Genome of the Foraminiferan Reticulomyxa filosa.</title>
        <authorList>
            <person name="Glockner G."/>
            <person name="Hulsmann N."/>
            <person name="Schleicher M."/>
            <person name="Noegel A.A."/>
            <person name="Eichinger L."/>
            <person name="Gallinger C."/>
            <person name="Pawlowski J."/>
            <person name="Sierra R."/>
            <person name="Euteneuer U."/>
            <person name="Pillet L."/>
            <person name="Moustafa A."/>
            <person name="Platzer M."/>
            <person name="Groth M."/>
            <person name="Szafranski K."/>
            <person name="Schliwa M."/>
        </authorList>
    </citation>
    <scope>NUCLEOTIDE SEQUENCE [LARGE SCALE GENOMIC DNA]</scope>
</reference>
<evidence type="ECO:0000313" key="3">
    <source>
        <dbReference type="EMBL" id="ETO36184.1"/>
    </source>
</evidence>
<organism evidence="3 4">
    <name type="scientific">Reticulomyxa filosa</name>
    <dbReference type="NCBI Taxonomy" id="46433"/>
    <lineage>
        <taxon>Eukaryota</taxon>
        <taxon>Sar</taxon>
        <taxon>Rhizaria</taxon>
        <taxon>Retaria</taxon>
        <taxon>Foraminifera</taxon>
        <taxon>Monothalamids</taxon>
        <taxon>Reticulomyxidae</taxon>
        <taxon>Reticulomyxa</taxon>
    </lineage>
</organism>
<dbReference type="InterPro" id="IPR032857">
    <property type="entry name" value="ALKBH4"/>
</dbReference>
<comment type="caution">
    <text evidence="3">The sequence shown here is derived from an EMBL/GenBank/DDBJ whole genome shotgun (WGS) entry which is preliminary data.</text>
</comment>
<feature type="domain" description="Fe2OG dioxygenase" evidence="2">
    <location>
        <begin position="35"/>
        <end position="138"/>
    </location>
</feature>
<evidence type="ECO:0000259" key="2">
    <source>
        <dbReference type="PROSITE" id="PS51471"/>
    </source>
</evidence>
<accession>X6PDP8</accession>
<keyword evidence="1" id="KW-0472">Membrane</keyword>
<sequence length="195" mass="23215">MFKLLPHHLDKQDHLRRQCGFTSTQIAQLSQLSRDMDQCTVNEYTSGQGIRPHVESTDAFEEVVLSISLLTPVIMDFRHQQHKHIKKSVVLQPRSLLLLHGESRHLWSHGIAHRKYDIIGRSLVERTRRISLTFRKIRPEEQQMKILQERTRVEVDKQIQSKFFFLHLLFLSQNQLKHIASIFFFFFFCMLFTVF</sequence>
<dbReference type="PANTHER" id="PTHR12463">
    <property type="entry name" value="OXYGENASE-RELATED"/>
    <property type="match status" value="1"/>
</dbReference>
<dbReference type="PANTHER" id="PTHR12463:SF1">
    <property type="entry name" value="2-OXOGLUTARATE AND FE-DEPENDENT OXYGENASE FAMILY PROTEIN"/>
    <property type="match status" value="1"/>
</dbReference>
<keyword evidence="1" id="KW-0812">Transmembrane</keyword>
<dbReference type="SUPFAM" id="SSF51197">
    <property type="entry name" value="Clavaminate synthase-like"/>
    <property type="match status" value="1"/>
</dbReference>
<dbReference type="GO" id="GO:0070988">
    <property type="term" value="P:demethylation"/>
    <property type="evidence" value="ECO:0007669"/>
    <property type="project" value="InterPro"/>
</dbReference>
<proteinExistence type="predicted"/>
<dbReference type="AlphaFoldDB" id="X6PDP8"/>
<protein>
    <recommendedName>
        <fullName evidence="2">Fe2OG dioxygenase domain-containing protein</fullName>
    </recommendedName>
</protein>
<feature type="transmembrane region" description="Helical" evidence="1">
    <location>
        <begin position="176"/>
        <end position="194"/>
    </location>
</feature>
<dbReference type="GO" id="GO:0016491">
    <property type="term" value="F:oxidoreductase activity"/>
    <property type="evidence" value="ECO:0007669"/>
    <property type="project" value="TreeGrafter"/>
</dbReference>
<dbReference type="EMBL" id="ASPP01000927">
    <property type="protein sequence ID" value="ETO36184.1"/>
    <property type="molecule type" value="Genomic_DNA"/>
</dbReference>
<dbReference type="Proteomes" id="UP000023152">
    <property type="component" value="Unassembled WGS sequence"/>
</dbReference>
<dbReference type="PROSITE" id="PS51471">
    <property type="entry name" value="FE2OG_OXY"/>
    <property type="match status" value="1"/>
</dbReference>